<dbReference type="Proteomes" id="UP000481852">
    <property type="component" value="Unassembled WGS sequence"/>
</dbReference>
<dbReference type="Pfam" id="PF01261">
    <property type="entry name" value="AP_endonuc_2"/>
    <property type="match status" value="1"/>
</dbReference>
<dbReference type="Gene3D" id="3.20.20.150">
    <property type="entry name" value="Divalent-metal-dependent TIM barrel enzymes"/>
    <property type="match status" value="1"/>
</dbReference>
<keyword evidence="2" id="KW-0413">Isomerase</keyword>
<keyword evidence="3" id="KW-1185">Reference proteome</keyword>
<evidence type="ECO:0000313" key="3">
    <source>
        <dbReference type="Proteomes" id="UP000481852"/>
    </source>
</evidence>
<evidence type="ECO:0000259" key="1">
    <source>
        <dbReference type="Pfam" id="PF01261"/>
    </source>
</evidence>
<gene>
    <name evidence="2" type="ORF">FYJ35_05435</name>
</gene>
<dbReference type="AlphaFoldDB" id="A0A6L5X240"/>
<dbReference type="PANTHER" id="PTHR12110">
    <property type="entry name" value="HYDROXYPYRUVATE ISOMERASE"/>
    <property type="match status" value="1"/>
</dbReference>
<dbReference type="EMBL" id="VULZ01000004">
    <property type="protein sequence ID" value="MSS14489.1"/>
    <property type="molecule type" value="Genomic_DNA"/>
</dbReference>
<name>A0A6L5X240_9FIRM</name>
<proteinExistence type="predicted"/>
<evidence type="ECO:0000313" key="2">
    <source>
        <dbReference type="EMBL" id="MSS14489.1"/>
    </source>
</evidence>
<sequence length="265" mass="30300">MSILLSTNMYSTKTFPRIQRYLDYFQGAVGVEVFPLFHDRDFDAALNRLLPTLEKVPVTFHEPYYQADHTAPEGSEVCERTCEMFQKTVRAAEKLKARHIVFHHNNCRVPEDPAIKAQMLERACVQYRKVEAMAKKAGIPLLVENVGVRSRGNVLLEEEAFIRLCREQQYPVLIDIGHAHANGWDIGRLCRTLGDQIHAYHLHNNDGIHDSHRRIHDGTLDFDAFLRTVRDIGRPVDLVVEYAAQVEPDEAGIRADLEELLEFAG</sequence>
<accession>A0A6L5X240</accession>
<dbReference type="InterPro" id="IPR036237">
    <property type="entry name" value="Xyl_isomerase-like_sf"/>
</dbReference>
<reference evidence="2 3" key="1">
    <citation type="submission" date="2019-08" db="EMBL/GenBank/DDBJ databases">
        <title>In-depth cultivation of the pig gut microbiome towards novel bacterial diversity and tailored functional studies.</title>
        <authorList>
            <person name="Wylensek D."/>
            <person name="Hitch T.C.A."/>
            <person name="Clavel T."/>
        </authorList>
    </citation>
    <scope>NUCLEOTIDE SEQUENCE [LARGE SCALE GENOMIC DNA]</scope>
    <source>
        <strain evidence="2 3">Oil+RF-744-WCA-WT-11</strain>
    </source>
</reference>
<organism evidence="2 3">
    <name type="scientific">Porcincola intestinalis</name>
    <dbReference type="NCBI Taxonomy" id="2606632"/>
    <lineage>
        <taxon>Bacteria</taxon>
        <taxon>Bacillati</taxon>
        <taxon>Bacillota</taxon>
        <taxon>Clostridia</taxon>
        <taxon>Lachnospirales</taxon>
        <taxon>Lachnospiraceae</taxon>
        <taxon>Porcincola</taxon>
    </lineage>
</organism>
<protein>
    <submittedName>
        <fullName evidence="2">Sugar phosphate isomerase/epimerase</fullName>
    </submittedName>
</protein>
<feature type="domain" description="Xylose isomerase-like TIM barrel" evidence="1">
    <location>
        <begin position="46"/>
        <end position="260"/>
    </location>
</feature>
<dbReference type="InterPro" id="IPR050312">
    <property type="entry name" value="IolE/XylAMocC-like"/>
</dbReference>
<comment type="caution">
    <text evidence="2">The sequence shown here is derived from an EMBL/GenBank/DDBJ whole genome shotgun (WGS) entry which is preliminary data.</text>
</comment>
<dbReference type="GO" id="GO:0016853">
    <property type="term" value="F:isomerase activity"/>
    <property type="evidence" value="ECO:0007669"/>
    <property type="project" value="UniProtKB-KW"/>
</dbReference>
<dbReference type="SUPFAM" id="SSF51658">
    <property type="entry name" value="Xylose isomerase-like"/>
    <property type="match status" value="1"/>
</dbReference>
<dbReference type="InterPro" id="IPR013022">
    <property type="entry name" value="Xyl_isomerase-like_TIM-brl"/>
</dbReference>